<evidence type="ECO:0000313" key="5">
    <source>
        <dbReference type="Proteomes" id="UP000295506"/>
    </source>
</evidence>
<dbReference type="RefSeq" id="WP_066803993.1">
    <property type="nucleotide sequence ID" value="NZ_CP014206.1"/>
</dbReference>
<evidence type="ECO:0000313" key="2">
    <source>
        <dbReference type="EMBL" id="AMK11731.1"/>
    </source>
</evidence>
<reference evidence="2 4" key="1">
    <citation type="journal article" date="2016" name="Front. Microbiol.">
        <title>Genome Sequence of the Piezophilic, Mesophilic Sulfate-Reducing Bacterium Desulfovibrio indicus J2T.</title>
        <authorList>
            <person name="Cao J."/>
            <person name="Maignien L."/>
            <person name="Shao Z."/>
            <person name="Alain K."/>
            <person name="Jebbar M."/>
        </authorList>
    </citation>
    <scope>NUCLEOTIDE SEQUENCE [LARGE SCALE GENOMIC DNA]</scope>
    <source>
        <strain evidence="2 4">J2</strain>
    </source>
</reference>
<keyword evidence="1" id="KW-0732">Signal</keyword>
<keyword evidence="4" id="KW-1185">Reference proteome</keyword>
<evidence type="ECO:0000313" key="4">
    <source>
        <dbReference type="Proteomes" id="UP000055611"/>
    </source>
</evidence>
<reference evidence="3 5" key="2">
    <citation type="submission" date="2019-03" db="EMBL/GenBank/DDBJ databases">
        <title>Genomic Encyclopedia of Type Strains, Phase IV (KMG-IV): sequencing the most valuable type-strain genomes for metagenomic binning, comparative biology and taxonomic classification.</title>
        <authorList>
            <person name="Goeker M."/>
        </authorList>
    </citation>
    <scope>NUCLEOTIDE SEQUENCE [LARGE SCALE GENOMIC DNA]</scope>
    <source>
        <strain evidence="3 5">DSM 101483</strain>
    </source>
</reference>
<dbReference type="AlphaFoldDB" id="A0A126QP78"/>
<dbReference type="OrthoDB" id="8453507at2"/>
<evidence type="ECO:0000256" key="1">
    <source>
        <dbReference type="SAM" id="SignalP"/>
    </source>
</evidence>
<dbReference type="KEGG" id="dej:AWY79_11715"/>
<feature type="chain" id="PRO_5044548194" description="Sulfur reduction protein DsrE" evidence="1">
    <location>
        <begin position="21"/>
        <end position="140"/>
    </location>
</feature>
<dbReference type="Gene3D" id="3.40.1260.10">
    <property type="entry name" value="DsrEFH-like"/>
    <property type="match status" value="1"/>
</dbReference>
<evidence type="ECO:0008006" key="6">
    <source>
        <dbReference type="Google" id="ProtNLM"/>
    </source>
</evidence>
<evidence type="ECO:0000313" key="3">
    <source>
        <dbReference type="EMBL" id="TDT88266.1"/>
    </source>
</evidence>
<proteinExistence type="predicted"/>
<dbReference type="InterPro" id="IPR027396">
    <property type="entry name" value="DsrEFH-like"/>
</dbReference>
<dbReference type="EMBL" id="CP014206">
    <property type="protein sequence ID" value="AMK11731.1"/>
    <property type="molecule type" value="Genomic_DNA"/>
</dbReference>
<protein>
    <recommendedName>
        <fullName evidence="6">Sulfur reduction protein DsrE</fullName>
    </recommendedName>
</protein>
<name>A0A126QP78_9BACT</name>
<gene>
    <name evidence="2" type="ORF">AWY79_11715</name>
    <name evidence="3" type="ORF">EDC59_10679</name>
</gene>
<dbReference type="Proteomes" id="UP000055611">
    <property type="component" value="Chromosome"/>
</dbReference>
<dbReference type="Proteomes" id="UP000295506">
    <property type="component" value="Unassembled WGS sequence"/>
</dbReference>
<organism evidence="3 5">
    <name type="scientific">Pseudodesulfovibrio indicus</name>
    <dbReference type="NCBI Taxonomy" id="1716143"/>
    <lineage>
        <taxon>Bacteria</taxon>
        <taxon>Pseudomonadati</taxon>
        <taxon>Thermodesulfobacteriota</taxon>
        <taxon>Desulfovibrionia</taxon>
        <taxon>Desulfovibrionales</taxon>
        <taxon>Desulfovibrionaceae</taxon>
    </lineage>
</organism>
<dbReference type="SUPFAM" id="SSF75169">
    <property type="entry name" value="DsrEFH-like"/>
    <property type="match status" value="1"/>
</dbReference>
<accession>A0A126QP78</accession>
<sequence>MKRILVALILCCLLASTAFAGEPKRVFTSVTTDDVNKAAMAIKFTHNIMKNKGVKATLFFNVYGVLLVNDNIPSPIYPSGQSIQDLVKAFIADGGVVLACPMCMKNVGGMTKADLMAGVLSDEGAGVNAAVLPDTLALSY</sequence>
<feature type="signal peptide" evidence="1">
    <location>
        <begin position="1"/>
        <end position="20"/>
    </location>
</feature>
<dbReference type="EMBL" id="SOBK01000006">
    <property type="protein sequence ID" value="TDT88266.1"/>
    <property type="molecule type" value="Genomic_DNA"/>
</dbReference>